<dbReference type="EMBL" id="MDYQ01000078">
    <property type="protein sequence ID" value="PRP83653.1"/>
    <property type="molecule type" value="Genomic_DNA"/>
</dbReference>
<dbReference type="InParanoid" id="A0A2P6NI65"/>
<keyword evidence="2" id="KW-1185">Reference proteome</keyword>
<proteinExistence type="predicted"/>
<dbReference type="AlphaFoldDB" id="A0A2P6NI65"/>
<reference evidence="1 2" key="1">
    <citation type="journal article" date="2018" name="Genome Biol. Evol.">
        <title>Multiple Roots of Fruiting Body Formation in Amoebozoa.</title>
        <authorList>
            <person name="Hillmann F."/>
            <person name="Forbes G."/>
            <person name="Novohradska S."/>
            <person name="Ferling I."/>
            <person name="Riege K."/>
            <person name="Groth M."/>
            <person name="Westermann M."/>
            <person name="Marz M."/>
            <person name="Spaller T."/>
            <person name="Winckler T."/>
            <person name="Schaap P."/>
            <person name="Glockner G."/>
        </authorList>
    </citation>
    <scope>NUCLEOTIDE SEQUENCE [LARGE SCALE GENOMIC DNA]</scope>
    <source>
        <strain evidence="1 2">Jena</strain>
    </source>
</reference>
<sequence>MDPHVRVTETHQTHSFVSRGALGLSKIHPEAGDYLHSNPREETSELFLKKEKLCEDEGA</sequence>
<dbReference type="Proteomes" id="UP000241769">
    <property type="component" value="Unassembled WGS sequence"/>
</dbReference>
<comment type="caution">
    <text evidence="1">The sequence shown here is derived from an EMBL/GenBank/DDBJ whole genome shotgun (WGS) entry which is preliminary data.</text>
</comment>
<gene>
    <name evidence="1" type="ORF">PROFUN_03808</name>
</gene>
<name>A0A2P6NI65_9EUKA</name>
<evidence type="ECO:0000313" key="1">
    <source>
        <dbReference type="EMBL" id="PRP83653.1"/>
    </source>
</evidence>
<evidence type="ECO:0000313" key="2">
    <source>
        <dbReference type="Proteomes" id="UP000241769"/>
    </source>
</evidence>
<protein>
    <submittedName>
        <fullName evidence="1">Uncharacterized protein</fullName>
    </submittedName>
</protein>
<organism evidence="1 2">
    <name type="scientific">Planoprotostelium fungivorum</name>
    <dbReference type="NCBI Taxonomy" id="1890364"/>
    <lineage>
        <taxon>Eukaryota</taxon>
        <taxon>Amoebozoa</taxon>
        <taxon>Evosea</taxon>
        <taxon>Variosea</taxon>
        <taxon>Cavosteliida</taxon>
        <taxon>Cavosteliaceae</taxon>
        <taxon>Planoprotostelium</taxon>
    </lineage>
</organism>
<accession>A0A2P6NI65</accession>